<feature type="domain" description="Helix-turn-helix" evidence="1">
    <location>
        <begin position="62"/>
        <end position="106"/>
    </location>
</feature>
<gene>
    <name evidence="2" type="ORF">BN890_31080</name>
</gene>
<organism evidence="2 3">
    <name type="scientific">Bacteroides xylanisolvens SD CC 1b</name>
    <dbReference type="NCBI Taxonomy" id="702447"/>
    <lineage>
        <taxon>Bacteria</taxon>
        <taxon>Pseudomonadati</taxon>
        <taxon>Bacteroidota</taxon>
        <taxon>Bacteroidia</taxon>
        <taxon>Bacteroidales</taxon>
        <taxon>Bacteroidaceae</taxon>
        <taxon>Bacteroides</taxon>
    </lineage>
</organism>
<evidence type="ECO:0000313" key="3">
    <source>
        <dbReference type="Proteomes" id="UP000019380"/>
    </source>
</evidence>
<proteinExistence type="predicted"/>
<dbReference type="SUPFAM" id="SSF46955">
    <property type="entry name" value="Putative DNA-binding domain"/>
    <property type="match status" value="1"/>
</dbReference>
<sequence length="114" mass="13168">MGAAVNVSPMMAANKPTLTNMMNEFNKSTQTLMIVSKDDLENVVQNAVNRLLEKRENKPEVYLSVEETARRLKVDRSTLWRWNKDGYLTTTKVGNKVRYKLSDVERIQKGEVYE</sequence>
<dbReference type="InterPro" id="IPR010093">
    <property type="entry name" value="SinI_DNA-bd"/>
</dbReference>
<accession>W6P723</accession>
<dbReference type="EMBL" id="CBXG010000035">
    <property type="protein sequence ID" value="CDM05518.1"/>
    <property type="molecule type" value="Genomic_DNA"/>
</dbReference>
<evidence type="ECO:0000313" key="2">
    <source>
        <dbReference type="EMBL" id="CDM05518.1"/>
    </source>
</evidence>
<reference evidence="2 3" key="1">
    <citation type="submission" date="2013-12" db="EMBL/GenBank/DDBJ databases">
        <title>Improved hybrid genome assemblies of Bacteroides xylanisolvens SD CC 1b and Bacteroides xylanisolvens SD CC 2a using Illumina and 454 Sequencing.</title>
        <authorList>
            <person name="Ramaraj T."/>
            <person name="Sundararajan A."/>
            <person name="Mudge J."/>
            <person name="Schilkey F.D."/>
            <person name="Delvecchio V."/>
            <person name="Donlon M."/>
            <person name="Ziemer C."/>
        </authorList>
    </citation>
    <scope>NUCLEOTIDE SEQUENCE [LARGE SCALE GENOMIC DNA]</scope>
</reference>
<comment type="caution">
    <text evidence="2">The sequence shown here is derived from an EMBL/GenBank/DDBJ whole genome shotgun (WGS) entry which is preliminary data.</text>
</comment>
<dbReference type="Pfam" id="PF12728">
    <property type="entry name" value="HTH_17"/>
    <property type="match status" value="1"/>
</dbReference>
<dbReference type="AlphaFoldDB" id="W6P723"/>
<evidence type="ECO:0000259" key="1">
    <source>
        <dbReference type="Pfam" id="PF12728"/>
    </source>
</evidence>
<dbReference type="NCBIfam" id="TIGR01764">
    <property type="entry name" value="excise"/>
    <property type="match status" value="1"/>
</dbReference>
<dbReference type="InterPro" id="IPR041657">
    <property type="entry name" value="HTH_17"/>
</dbReference>
<dbReference type="GO" id="GO:0003677">
    <property type="term" value="F:DNA binding"/>
    <property type="evidence" value="ECO:0007669"/>
    <property type="project" value="InterPro"/>
</dbReference>
<protein>
    <recommendedName>
        <fullName evidence="1">Helix-turn-helix domain-containing protein</fullName>
    </recommendedName>
</protein>
<dbReference type="Proteomes" id="UP000019380">
    <property type="component" value="Unassembled WGS sequence"/>
</dbReference>
<name>W6P723_9BACE</name>
<dbReference type="InterPro" id="IPR009061">
    <property type="entry name" value="DNA-bd_dom_put_sf"/>
</dbReference>